<evidence type="ECO:0000256" key="1">
    <source>
        <dbReference type="ARBA" id="ARBA00004496"/>
    </source>
</evidence>
<evidence type="ECO:0000313" key="8">
    <source>
        <dbReference type="EMBL" id="CAE8591676.1"/>
    </source>
</evidence>
<organism evidence="8 11">
    <name type="scientific">Polarella glacialis</name>
    <name type="common">Dinoflagellate</name>
    <dbReference type="NCBI Taxonomy" id="89957"/>
    <lineage>
        <taxon>Eukaryota</taxon>
        <taxon>Sar</taxon>
        <taxon>Alveolata</taxon>
        <taxon>Dinophyceae</taxon>
        <taxon>Suessiales</taxon>
        <taxon>Suessiaceae</taxon>
        <taxon>Polarella</taxon>
    </lineage>
</organism>
<evidence type="ECO:0000256" key="6">
    <source>
        <dbReference type="SAM" id="SignalP"/>
    </source>
</evidence>
<dbReference type="PANTHER" id="PTHR11414">
    <property type="entry name" value="CYSTATIN FAMILY MEMBER"/>
    <property type="match status" value="1"/>
</dbReference>
<evidence type="ECO:0000256" key="5">
    <source>
        <dbReference type="ARBA" id="ARBA00022704"/>
    </source>
</evidence>
<evidence type="ECO:0000256" key="3">
    <source>
        <dbReference type="ARBA" id="ARBA00022490"/>
    </source>
</evidence>
<evidence type="ECO:0000256" key="2">
    <source>
        <dbReference type="ARBA" id="ARBA00009403"/>
    </source>
</evidence>
<dbReference type="EMBL" id="CAJNNV010005123">
    <property type="protein sequence ID" value="CAE8591676.1"/>
    <property type="molecule type" value="Genomic_DNA"/>
</dbReference>
<dbReference type="AlphaFoldDB" id="A0A813E1Z9"/>
<keyword evidence="4" id="KW-0646">Protease inhibitor</keyword>
<evidence type="ECO:0000313" key="10">
    <source>
        <dbReference type="EMBL" id="CAE8680817.1"/>
    </source>
</evidence>
<evidence type="ECO:0000256" key="4">
    <source>
        <dbReference type="ARBA" id="ARBA00022690"/>
    </source>
</evidence>
<gene>
    <name evidence="8" type="ORF">PGLA1383_LOCUS10341</name>
    <name evidence="9" type="ORF">PGLA1383_LOCUS46582</name>
    <name evidence="10" type="ORF">PGLA2088_LOCUS22131</name>
</gene>
<dbReference type="PANTHER" id="PTHR11414:SF21">
    <property type="entry name" value="CYSTATIN 14A, TANDEM DUPLICATE 1-RELATED"/>
    <property type="match status" value="1"/>
</dbReference>
<sequence length="138" mass="14150">MGSKLLFAAILASVAVLVASFAGSQQRTAGQSSPMPGGISGGQDATPEVQALCDKVKSDAVAALASKDSNLEVTEFKAISFATQVVAGINYVVKLEIGAGKYAHLCIFEPLPLPGNGPARLTGVRLAEDSDALNLHCH</sequence>
<evidence type="ECO:0000313" key="9">
    <source>
        <dbReference type="EMBL" id="CAE8630189.1"/>
    </source>
</evidence>
<keyword evidence="5" id="KW-0789">Thiol protease inhibitor</keyword>
<dbReference type="GO" id="GO:0004869">
    <property type="term" value="F:cysteine-type endopeptidase inhibitor activity"/>
    <property type="evidence" value="ECO:0007669"/>
    <property type="project" value="UniProtKB-KW"/>
</dbReference>
<proteinExistence type="inferred from homology"/>
<reference evidence="8" key="1">
    <citation type="submission" date="2021-02" db="EMBL/GenBank/DDBJ databases">
        <authorList>
            <person name="Dougan E. K."/>
            <person name="Rhodes N."/>
            <person name="Thang M."/>
            <person name="Chan C."/>
        </authorList>
    </citation>
    <scope>NUCLEOTIDE SEQUENCE</scope>
</reference>
<dbReference type="Pfam" id="PF00031">
    <property type="entry name" value="Cystatin"/>
    <property type="match status" value="1"/>
</dbReference>
<comment type="similarity">
    <text evidence="2">Belongs to the cystatin family.</text>
</comment>
<dbReference type="Proteomes" id="UP000626109">
    <property type="component" value="Unassembled WGS sequence"/>
</dbReference>
<dbReference type="PROSITE" id="PS00287">
    <property type="entry name" value="CYSTATIN"/>
    <property type="match status" value="1"/>
</dbReference>
<dbReference type="InterPro" id="IPR046350">
    <property type="entry name" value="Cystatin_sf"/>
</dbReference>
<evidence type="ECO:0000313" key="11">
    <source>
        <dbReference type="Proteomes" id="UP000654075"/>
    </source>
</evidence>
<comment type="caution">
    <text evidence="8">The sequence shown here is derived from an EMBL/GenBank/DDBJ whole genome shotgun (WGS) entry which is preliminary data.</text>
</comment>
<feature type="signal peptide" evidence="6">
    <location>
        <begin position="1"/>
        <end position="20"/>
    </location>
</feature>
<keyword evidence="6" id="KW-0732">Signal</keyword>
<dbReference type="InterPro" id="IPR001713">
    <property type="entry name" value="Prot_inh_stefin"/>
</dbReference>
<protein>
    <recommendedName>
        <fullName evidence="7">Cystatin domain-containing protein</fullName>
    </recommendedName>
</protein>
<name>A0A813E1Z9_POLGL</name>
<dbReference type="CDD" id="cd00042">
    <property type="entry name" value="CY"/>
    <property type="match status" value="1"/>
</dbReference>
<dbReference type="InterPro" id="IPR018073">
    <property type="entry name" value="Prot_inh_cystat_CS"/>
</dbReference>
<dbReference type="SUPFAM" id="SSF54403">
    <property type="entry name" value="Cystatin/monellin"/>
    <property type="match status" value="1"/>
</dbReference>
<dbReference type="Proteomes" id="UP000654075">
    <property type="component" value="Unassembled WGS sequence"/>
</dbReference>
<comment type="subcellular location">
    <subcellularLocation>
        <location evidence="1">Cytoplasm</location>
    </subcellularLocation>
</comment>
<dbReference type="InterPro" id="IPR000010">
    <property type="entry name" value="Cystatin_dom"/>
</dbReference>
<evidence type="ECO:0000259" key="7">
    <source>
        <dbReference type="Pfam" id="PF00031"/>
    </source>
</evidence>
<dbReference type="EMBL" id="CAJNNW010025898">
    <property type="protein sequence ID" value="CAE8680817.1"/>
    <property type="molecule type" value="Genomic_DNA"/>
</dbReference>
<keyword evidence="3" id="KW-0963">Cytoplasm</keyword>
<accession>A0A813E1Z9</accession>
<dbReference type="GO" id="GO:0005829">
    <property type="term" value="C:cytosol"/>
    <property type="evidence" value="ECO:0007669"/>
    <property type="project" value="TreeGrafter"/>
</dbReference>
<feature type="chain" id="PRO_5035596057" description="Cystatin domain-containing protein" evidence="6">
    <location>
        <begin position="21"/>
        <end position="138"/>
    </location>
</feature>
<keyword evidence="11" id="KW-1185">Reference proteome</keyword>
<dbReference type="EMBL" id="CAJNNV010029817">
    <property type="protein sequence ID" value="CAE8630189.1"/>
    <property type="molecule type" value="Genomic_DNA"/>
</dbReference>
<feature type="domain" description="Cystatin" evidence="7">
    <location>
        <begin position="37"/>
        <end position="113"/>
    </location>
</feature>
<dbReference type="OrthoDB" id="282723at2759"/>
<dbReference type="Gene3D" id="3.10.450.10">
    <property type="match status" value="1"/>
</dbReference>